<reference evidence="8 9" key="1">
    <citation type="submission" date="2021-07" db="EMBL/GenBank/DDBJ databases">
        <title>The Aristolochia fimbriata genome: insights into angiosperm evolution, floral development and chemical biosynthesis.</title>
        <authorList>
            <person name="Jiao Y."/>
        </authorList>
    </citation>
    <scope>NUCLEOTIDE SEQUENCE [LARGE SCALE GENOMIC DNA]</scope>
    <source>
        <strain evidence="8">IBCAS-2021</strain>
        <tissue evidence="8">Leaf</tissue>
    </source>
</reference>
<organism evidence="8 9">
    <name type="scientific">Aristolochia fimbriata</name>
    <name type="common">White veined hardy Dutchman's pipe vine</name>
    <dbReference type="NCBI Taxonomy" id="158543"/>
    <lineage>
        <taxon>Eukaryota</taxon>
        <taxon>Viridiplantae</taxon>
        <taxon>Streptophyta</taxon>
        <taxon>Embryophyta</taxon>
        <taxon>Tracheophyta</taxon>
        <taxon>Spermatophyta</taxon>
        <taxon>Magnoliopsida</taxon>
        <taxon>Magnoliidae</taxon>
        <taxon>Piperales</taxon>
        <taxon>Aristolochiaceae</taxon>
        <taxon>Aristolochia</taxon>
    </lineage>
</organism>
<dbReference type="InterPro" id="IPR000620">
    <property type="entry name" value="EamA_dom"/>
</dbReference>
<protein>
    <recommendedName>
        <fullName evidence="6">WAT1-related protein</fullName>
    </recommendedName>
</protein>
<comment type="caution">
    <text evidence="8">The sequence shown here is derived from an EMBL/GenBank/DDBJ whole genome shotgun (WGS) entry which is preliminary data.</text>
</comment>
<feature type="transmembrane region" description="Helical" evidence="6">
    <location>
        <begin position="12"/>
        <end position="31"/>
    </location>
</feature>
<feature type="transmembrane region" description="Helical" evidence="6">
    <location>
        <begin position="43"/>
        <end position="64"/>
    </location>
</feature>
<keyword evidence="3 6" id="KW-0812">Transmembrane</keyword>
<dbReference type="AlphaFoldDB" id="A0AAV7EFP8"/>
<name>A0AAV7EFP8_ARIFI</name>
<evidence type="ECO:0000256" key="5">
    <source>
        <dbReference type="ARBA" id="ARBA00023136"/>
    </source>
</evidence>
<evidence type="ECO:0000256" key="4">
    <source>
        <dbReference type="ARBA" id="ARBA00022989"/>
    </source>
</evidence>
<evidence type="ECO:0000256" key="6">
    <source>
        <dbReference type="RuleBase" id="RU363077"/>
    </source>
</evidence>
<feature type="transmembrane region" description="Helical" evidence="6">
    <location>
        <begin position="207"/>
        <end position="229"/>
    </location>
</feature>
<feature type="transmembrane region" description="Helical" evidence="6">
    <location>
        <begin position="295"/>
        <end position="314"/>
    </location>
</feature>
<comment type="subcellular location">
    <subcellularLocation>
        <location evidence="1 6">Membrane</location>
        <topology evidence="1 6">Multi-pass membrane protein</topology>
    </subcellularLocation>
</comment>
<feature type="transmembrane region" description="Helical" evidence="6">
    <location>
        <begin position="241"/>
        <end position="263"/>
    </location>
</feature>
<feature type="transmembrane region" description="Helical" evidence="6">
    <location>
        <begin position="76"/>
        <end position="102"/>
    </location>
</feature>
<accession>A0AAV7EFP8</accession>
<dbReference type="EMBL" id="JAINDJ010000005">
    <property type="protein sequence ID" value="KAG9447084.1"/>
    <property type="molecule type" value="Genomic_DNA"/>
</dbReference>
<evidence type="ECO:0000313" key="9">
    <source>
        <dbReference type="Proteomes" id="UP000825729"/>
    </source>
</evidence>
<proteinExistence type="inferred from homology"/>
<feature type="transmembrane region" description="Helical" evidence="6">
    <location>
        <begin position="108"/>
        <end position="125"/>
    </location>
</feature>
<feature type="domain" description="EamA" evidence="7">
    <location>
        <begin position="20"/>
        <end position="155"/>
    </location>
</feature>
<feature type="transmembrane region" description="Helical" evidence="6">
    <location>
        <begin position="270"/>
        <end position="289"/>
    </location>
</feature>
<dbReference type="Proteomes" id="UP000825729">
    <property type="component" value="Unassembled WGS sequence"/>
</dbReference>
<dbReference type="InterPro" id="IPR037185">
    <property type="entry name" value="EmrE-like"/>
</dbReference>
<sequence length="336" mass="36159">MGFSLKGTAAEIAPHASLIFVQMSTGGYIVLTKVMLVPGISTPVFLVYQFGVATILMALMALIFERSNRPPLSIPILFRIFLLSLLGLTMSTNLLAASLFFISSTIQAAVFNMVPVFIFLIAIISRQEKLGIGTLSGQGKLFGILLSVSGALVLTLWHGSSSSRLTSGLGDWPALGFVMVLLGVLSLSAWITLLGPMSMQYPADISLNALMFFFATIQSAVIAVFVSPVGSQWKLKWGFELINIFFGAVCYNGVSNLFVTWCATVKGPTFIASFSPLGLLFATLLETIFLGHSLYMGSGVGAILIVSGLYIFLFSKSKEESQYYSVEEEDAYVAAP</sequence>
<feature type="transmembrane region" description="Helical" evidence="6">
    <location>
        <begin position="141"/>
        <end position="160"/>
    </location>
</feature>
<evidence type="ECO:0000313" key="8">
    <source>
        <dbReference type="EMBL" id="KAG9447084.1"/>
    </source>
</evidence>
<keyword evidence="5 6" id="KW-0472">Membrane</keyword>
<evidence type="ECO:0000259" key="7">
    <source>
        <dbReference type="Pfam" id="PF00892"/>
    </source>
</evidence>
<keyword evidence="9" id="KW-1185">Reference proteome</keyword>
<dbReference type="InterPro" id="IPR030184">
    <property type="entry name" value="WAT1-related"/>
</dbReference>
<evidence type="ECO:0000256" key="1">
    <source>
        <dbReference type="ARBA" id="ARBA00004141"/>
    </source>
</evidence>
<keyword evidence="4 6" id="KW-1133">Transmembrane helix</keyword>
<comment type="similarity">
    <text evidence="2 6">Belongs to the drug/metabolite transporter (DMT) superfamily. Plant drug/metabolite exporter (P-DME) (TC 2.A.7.4) family.</text>
</comment>
<dbReference type="Pfam" id="PF00892">
    <property type="entry name" value="EamA"/>
    <property type="match status" value="1"/>
</dbReference>
<evidence type="ECO:0000256" key="3">
    <source>
        <dbReference type="ARBA" id="ARBA00022692"/>
    </source>
</evidence>
<dbReference type="GO" id="GO:0016020">
    <property type="term" value="C:membrane"/>
    <property type="evidence" value="ECO:0007669"/>
    <property type="project" value="UniProtKB-SubCell"/>
</dbReference>
<feature type="transmembrane region" description="Helical" evidence="6">
    <location>
        <begin position="172"/>
        <end position="195"/>
    </location>
</feature>
<gene>
    <name evidence="8" type="ORF">H6P81_013212</name>
</gene>
<dbReference type="GO" id="GO:0022857">
    <property type="term" value="F:transmembrane transporter activity"/>
    <property type="evidence" value="ECO:0007669"/>
    <property type="project" value="InterPro"/>
</dbReference>
<evidence type="ECO:0000256" key="2">
    <source>
        <dbReference type="ARBA" id="ARBA00007635"/>
    </source>
</evidence>
<dbReference type="PANTHER" id="PTHR31218">
    <property type="entry name" value="WAT1-RELATED PROTEIN"/>
    <property type="match status" value="1"/>
</dbReference>
<dbReference type="SUPFAM" id="SSF103481">
    <property type="entry name" value="Multidrug resistance efflux transporter EmrE"/>
    <property type="match status" value="2"/>
</dbReference>